<evidence type="ECO:0000259" key="4">
    <source>
        <dbReference type="Pfam" id="PF13193"/>
    </source>
</evidence>
<dbReference type="InterPro" id="IPR025110">
    <property type="entry name" value="AMP-bd_C"/>
</dbReference>
<evidence type="ECO:0000256" key="2">
    <source>
        <dbReference type="ARBA" id="ARBA00022598"/>
    </source>
</evidence>
<dbReference type="Gene3D" id="3.40.50.12780">
    <property type="entry name" value="N-terminal domain of ligase-like"/>
    <property type="match status" value="1"/>
</dbReference>
<evidence type="ECO:0000256" key="1">
    <source>
        <dbReference type="ARBA" id="ARBA00006432"/>
    </source>
</evidence>
<dbReference type="Proteomes" id="UP001500665">
    <property type="component" value="Unassembled WGS sequence"/>
</dbReference>
<comment type="similarity">
    <text evidence="1">Belongs to the ATP-dependent AMP-binding enzyme family.</text>
</comment>
<feature type="domain" description="AMP-binding enzyme C-terminal" evidence="4">
    <location>
        <begin position="486"/>
        <end position="562"/>
    </location>
</feature>
<gene>
    <name evidence="5" type="ORF">GCM10009550_38970</name>
</gene>
<dbReference type="Pfam" id="PF13193">
    <property type="entry name" value="AMP-binding_C"/>
    <property type="match status" value="1"/>
</dbReference>
<dbReference type="EMBL" id="BAAAHH010000015">
    <property type="protein sequence ID" value="GAA0954940.1"/>
    <property type="molecule type" value="Genomic_DNA"/>
</dbReference>
<reference evidence="6" key="1">
    <citation type="journal article" date="2019" name="Int. J. Syst. Evol. Microbiol.">
        <title>The Global Catalogue of Microorganisms (GCM) 10K type strain sequencing project: providing services to taxonomists for standard genome sequencing and annotation.</title>
        <authorList>
            <consortium name="The Broad Institute Genomics Platform"/>
            <consortium name="The Broad Institute Genome Sequencing Center for Infectious Disease"/>
            <person name="Wu L."/>
            <person name="Ma J."/>
        </authorList>
    </citation>
    <scope>NUCLEOTIDE SEQUENCE [LARGE SCALE GENOMIC DNA]</scope>
    <source>
        <strain evidence="6">JCM 10696</strain>
    </source>
</reference>
<dbReference type="InterPro" id="IPR020845">
    <property type="entry name" value="AMP-binding_CS"/>
</dbReference>
<dbReference type="PANTHER" id="PTHR43201">
    <property type="entry name" value="ACYL-COA SYNTHETASE"/>
    <property type="match status" value="1"/>
</dbReference>
<evidence type="ECO:0000313" key="6">
    <source>
        <dbReference type="Proteomes" id="UP001500665"/>
    </source>
</evidence>
<dbReference type="SUPFAM" id="SSF56801">
    <property type="entry name" value="Acetyl-CoA synthetase-like"/>
    <property type="match status" value="1"/>
</dbReference>
<keyword evidence="2" id="KW-0436">Ligase</keyword>
<dbReference type="PANTHER" id="PTHR43201:SF5">
    <property type="entry name" value="MEDIUM-CHAIN ACYL-COA LIGASE ACSF2, MITOCHONDRIAL"/>
    <property type="match status" value="1"/>
</dbReference>
<dbReference type="Pfam" id="PF00501">
    <property type="entry name" value="AMP-binding"/>
    <property type="match status" value="1"/>
</dbReference>
<accession>A0ABN1RCM6</accession>
<dbReference type="InterPro" id="IPR045851">
    <property type="entry name" value="AMP-bd_C_sf"/>
</dbReference>
<dbReference type="Gene3D" id="3.30.300.30">
    <property type="match status" value="1"/>
</dbReference>
<organism evidence="5 6">
    <name type="scientific">Actinocorallia libanotica</name>
    <dbReference type="NCBI Taxonomy" id="46162"/>
    <lineage>
        <taxon>Bacteria</taxon>
        <taxon>Bacillati</taxon>
        <taxon>Actinomycetota</taxon>
        <taxon>Actinomycetes</taxon>
        <taxon>Streptosporangiales</taxon>
        <taxon>Thermomonosporaceae</taxon>
        <taxon>Actinocorallia</taxon>
    </lineage>
</organism>
<evidence type="ECO:0000313" key="5">
    <source>
        <dbReference type="EMBL" id="GAA0954940.1"/>
    </source>
</evidence>
<evidence type="ECO:0000259" key="3">
    <source>
        <dbReference type="Pfam" id="PF00501"/>
    </source>
</evidence>
<dbReference type="CDD" id="cd04433">
    <property type="entry name" value="AFD_class_I"/>
    <property type="match status" value="1"/>
</dbReference>
<sequence length="577" mass="63656">MHANLHPRSQVDEFRRLGYWTDETIDGLFRARVSERGDALAIVDPANRRDLVGSEPRRLSWRELGAEVTHLAARLLDNGVRRGDVIGVQLPNTIELAQVYLAAWTIGAVVSPLAMQYREHEIITMAGTARFDIMITSWRFMDRGPAQSVAAVAGQLPGVRRLIAFGDPQEAPDRADRPESIVHVSPAAAGSADIARVSEHRRTHPNDPNDCVTICWTSGTESLPKGVMRAHYDWLAFSWATVDAPRLTADDVLLNPFPMINMAGINGMLLPWLRTGAALVQHHPFDAKTFFAQIGGEGVTYTLAPPALMWTLLNNEDILSKIDLSRLTRVGSGSAPLQPAMVRGWQERLGIGVINFFGSNEGVGLLSSLEDFPDPETRARFFPRYGTPGVKWSSRASEWTELKLVDPLSGEVIDEPGLPGELCIRGPQLFARYVRGEELPDPFDEEGYLKTGDIFEIAGDGNQYLRYVDRAKDLIIRGGMNIAPAELEAMIIEHPAVLETAVIGDPDVVLGERVAAVVVLQPGASLTLGELVAFLRSYKIASYKLPERLHQVESLPRNPVGKVLKRDLRRRPEPESS</sequence>
<dbReference type="InterPro" id="IPR042099">
    <property type="entry name" value="ANL_N_sf"/>
</dbReference>
<name>A0ABN1RCM6_9ACTN</name>
<protein>
    <submittedName>
        <fullName evidence="5">Class I adenylate-forming enzyme family protein</fullName>
    </submittedName>
</protein>
<keyword evidence="6" id="KW-1185">Reference proteome</keyword>
<dbReference type="PROSITE" id="PS00455">
    <property type="entry name" value="AMP_BINDING"/>
    <property type="match status" value="1"/>
</dbReference>
<proteinExistence type="inferred from homology"/>
<feature type="domain" description="AMP-dependent synthetase/ligase" evidence="3">
    <location>
        <begin position="29"/>
        <end position="433"/>
    </location>
</feature>
<comment type="caution">
    <text evidence="5">The sequence shown here is derived from an EMBL/GenBank/DDBJ whole genome shotgun (WGS) entry which is preliminary data.</text>
</comment>
<dbReference type="InterPro" id="IPR000873">
    <property type="entry name" value="AMP-dep_synth/lig_dom"/>
</dbReference>